<dbReference type="Proteomes" id="UP001489004">
    <property type="component" value="Unassembled WGS sequence"/>
</dbReference>
<evidence type="ECO:0000256" key="1">
    <source>
        <dbReference type="PROSITE-ProRule" id="PRU00277"/>
    </source>
</evidence>
<gene>
    <name evidence="4" type="ORF">WJX72_005321</name>
</gene>
<feature type="region of interest" description="Disordered" evidence="2">
    <location>
        <begin position="1"/>
        <end position="20"/>
    </location>
</feature>
<keyword evidence="1" id="KW-0697">Rotamase</keyword>
<feature type="compositionally biased region" description="Low complexity" evidence="2">
    <location>
        <begin position="1"/>
        <end position="18"/>
    </location>
</feature>
<evidence type="ECO:0000259" key="3">
    <source>
        <dbReference type="PROSITE" id="PS50059"/>
    </source>
</evidence>
<dbReference type="EC" id="5.2.1.8" evidence="1"/>
<proteinExistence type="predicted"/>
<dbReference type="GO" id="GO:0003755">
    <property type="term" value="F:peptidyl-prolyl cis-trans isomerase activity"/>
    <property type="evidence" value="ECO:0007669"/>
    <property type="project" value="UniProtKB-KW"/>
</dbReference>
<accession>A0AAW1QF37</accession>
<keyword evidence="1" id="KW-0413">Isomerase</keyword>
<feature type="domain" description="PPIase FKBP-type" evidence="3">
    <location>
        <begin position="191"/>
        <end position="278"/>
    </location>
</feature>
<feature type="compositionally biased region" description="Basic and acidic residues" evidence="2">
    <location>
        <begin position="58"/>
        <end position="68"/>
    </location>
</feature>
<protein>
    <recommendedName>
        <fullName evidence="1">peptidylprolyl isomerase</fullName>
        <ecNumber evidence="1">5.2.1.8</ecNumber>
    </recommendedName>
</protein>
<dbReference type="SUPFAM" id="SSF54534">
    <property type="entry name" value="FKBP-like"/>
    <property type="match status" value="1"/>
</dbReference>
<dbReference type="Pfam" id="PF00254">
    <property type="entry name" value="FKBP_C"/>
    <property type="match status" value="1"/>
</dbReference>
<comment type="catalytic activity">
    <reaction evidence="1">
        <text>[protein]-peptidylproline (omega=180) = [protein]-peptidylproline (omega=0)</text>
        <dbReference type="Rhea" id="RHEA:16237"/>
        <dbReference type="Rhea" id="RHEA-COMP:10747"/>
        <dbReference type="Rhea" id="RHEA-COMP:10748"/>
        <dbReference type="ChEBI" id="CHEBI:83833"/>
        <dbReference type="ChEBI" id="CHEBI:83834"/>
        <dbReference type="EC" id="5.2.1.8"/>
    </reaction>
</comment>
<dbReference type="PANTHER" id="PTHR47414:SF1">
    <property type="entry name" value="PEPTIDYL-PROLYL CIS-TRANS ISOMERASE FKBP20-2, CHLOROPLASTIC"/>
    <property type="match status" value="1"/>
</dbReference>
<name>A0AAW1QF37_9CHLO</name>
<evidence type="ECO:0000313" key="5">
    <source>
        <dbReference type="Proteomes" id="UP001489004"/>
    </source>
</evidence>
<sequence length="294" mass="32238">MATCPATSGTASVSSSATYRGQPCIPVCSRRRLQSHLSSWSQRQLRRGVSQQCRCNHPPREPHERHTAAVDQANSHSDRAGVSRRQALAVSLATCVAQALPPGRARAADIGLEGVTQLYPRSAAKSLSLSEKQVLEYNKRIQTQNNVPAEFPSFVRTGFDIKILADGYTRDSNGLVYKDFEEGKGEPPQDGQEVLFEYTAYNESGGRIDSSYRKGRPAQVRLGINGLIPGFELGIKTMKIGGKRRLVVPPELGPPVGPSTFFSAKQCEVFDVELVGIRTCRRRQVAMFSDVVCE</sequence>
<dbReference type="InterPro" id="IPR046357">
    <property type="entry name" value="PPIase_dom_sf"/>
</dbReference>
<evidence type="ECO:0000256" key="2">
    <source>
        <dbReference type="SAM" id="MobiDB-lite"/>
    </source>
</evidence>
<dbReference type="AlphaFoldDB" id="A0AAW1QF37"/>
<dbReference type="PROSITE" id="PS50059">
    <property type="entry name" value="FKBP_PPIASE"/>
    <property type="match status" value="1"/>
</dbReference>
<organism evidence="4 5">
    <name type="scientific">[Myrmecia] bisecta</name>
    <dbReference type="NCBI Taxonomy" id="41462"/>
    <lineage>
        <taxon>Eukaryota</taxon>
        <taxon>Viridiplantae</taxon>
        <taxon>Chlorophyta</taxon>
        <taxon>core chlorophytes</taxon>
        <taxon>Trebouxiophyceae</taxon>
        <taxon>Trebouxiales</taxon>
        <taxon>Trebouxiaceae</taxon>
        <taxon>Myrmecia</taxon>
    </lineage>
</organism>
<evidence type="ECO:0000313" key="4">
    <source>
        <dbReference type="EMBL" id="KAK9820035.1"/>
    </source>
</evidence>
<dbReference type="PANTHER" id="PTHR47414">
    <property type="entry name" value="PEPTIDYL-PROLYL CIS-TRANS ISOMERASE FKBP20-2, CHLOROPLASTIC"/>
    <property type="match status" value="1"/>
</dbReference>
<dbReference type="InterPro" id="IPR044239">
    <property type="entry name" value="FKBP20-2-like"/>
</dbReference>
<dbReference type="InterPro" id="IPR001179">
    <property type="entry name" value="PPIase_FKBP_dom"/>
</dbReference>
<dbReference type="Gene3D" id="3.10.50.40">
    <property type="match status" value="1"/>
</dbReference>
<comment type="caution">
    <text evidence="4">The sequence shown here is derived from an EMBL/GenBank/DDBJ whole genome shotgun (WGS) entry which is preliminary data.</text>
</comment>
<feature type="region of interest" description="Disordered" evidence="2">
    <location>
        <begin position="53"/>
        <end position="81"/>
    </location>
</feature>
<reference evidence="4 5" key="1">
    <citation type="journal article" date="2024" name="Nat. Commun.">
        <title>Phylogenomics reveals the evolutionary origins of lichenization in chlorophyte algae.</title>
        <authorList>
            <person name="Puginier C."/>
            <person name="Libourel C."/>
            <person name="Otte J."/>
            <person name="Skaloud P."/>
            <person name="Haon M."/>
            <person name="Grisel S."/>
            <person name="Petersen M."/>
            <person name="Berrin J.G."/>
            <person name="Delaux P.M."/>
            <person name="Dal Grande F."/>
            <person name="Keller J."/>
        </authorList>
    </citation>
    <scope>NUCLEOTIDE SEQUENCE [LARGE SCALE GENOMIC DNA]</scope>
    <source>
        <strain evidence="4 5">SAG 2043</strain>
    </source>
</reference>
<dbReference type="EMBL" id="JALJOR010000003">
    <property type="protein sequence ID" value="KAK9820035.1"/>
    <property type="molecule type" value="Genomic_DNA"/>
</dbReference>
<keyword evidence="5" id="KW-1185">Reference proteome</keyword>